<protein>
    <recommendedName>
        <fullName evidence="3">Oxidoreductase</fullName>
    </recommendedName>
</protein>
<dbReference type="Pfam" id="PF13561">
    <property type="entry name" value="adh_short_C2"/>
    <property type="match status" value="1"/>
</dbReference>
<dbReference type="InterPro" id="IPR036291">
    <property type="entry name" value="NAD(P)-bd_dom_sf"/>
</dbReference>
<evidence type="ECO:0000313" key="2">
    <source>
        <dbReference type="EMBL" id="KKN90569.1"/>
    </source>
</evidence>
<dbReference type="InterPro" id="IPR050259">
    <property type="entry name" value="SDR"/>
</dbReference>
<organism evidence="2">
    <name type="scientific">marine sediment metagenome</name>
    <dbReference type="NCBI Taxonomy" id="412755"/>
    <lineage>
        <taxon>unclassified sequences</taxon>
        <taxon>metagenomes</taxon>
        <taxon>ecological metagenomes</taxon>
    </lineage>
</organism>
<accession>A0A0F9UFX7</accession>
<dbReference type="PRINTS" id="PR00080">
    <property type="entry name" value="SDRFAMILY"/>
</dbReference>
<dbReference type="SUPFAM" id="SSF51735">
    <property type="entry name" value="NAD(P)-binding Rossmann-fold domains"/>
    <property type="match status" value="1"/>
</dbReference>
<dbReference type="FunFam" id="3.40.50.720:FF:000084">
    <property type="entry name" value="Short-chain dehydrogenase reductase"/>
    <property type="match status" value="1"/>
</dbReference>
<sequence>MHINLSGKTAVVTGSTAGIGFAIAQGLAAAGATVVINGRTAERVDEALQRLRTACPTADVRGAVADLGSAAGCDALFAQEPHADILVNNLGIFAMQDFFEIPDEEWQRFYEINVLSGVRVSRAYAPRMMANNWGRIVFLSSESGLNIPPEMIHYGFTKSANLSVSRGLAKRLAGTGVTVNAVLPGPTLSDGVMDLLKPGAAQNGVSIDQAADAFVKAKRPSSIIQRIATPEEVANMVVYVCSPQASATTGAALRVEGGIVDTIG</sequence>
<evidence type="ECO:0008006" key="3">
    <source>
        <dbReference type="Google" id="ProtNLM"/>
    </source>
</evidence>
<dbReference type="InterPro" id="IPR002347">
    <property type="entry name" value="SDR_fam"/>
</dbReference>
<dbReference type="AlphaFoldDB" id="A0A0F9UFX7"/>
<dbReference type="Gene3D" id="3.40.50.720">
    <property type="entry name" value="NAD(P)-binding Rossmann-like Domain"/>
    <property type="match status" value="1"/>
</dbReference>
<gene>
    <name evidence="2" type="ORF">LCGC14_0227110</name>
</gene>
<name>A0A0F9UFX7_9ZZZZ</name>
<proteinExistence type="inferred from homology"/>
<dbReference type="CDD" id="cd05233">
    <property type="entry name" value="SDR_c"/>
    <property type="match status" value="1"/>
</dbReference>
<dbReference type="PRINTS" id="PR00081">
    <property type="entry name" value="GDHRDH"/>
</dbReference>
<reference evidence="2" key="1">
    <citation type="journal article" date="2015" name="Nature">
        <title>Complex archaea that bridge the gap between prokaryotes and eukaryotes.</title>
        <authorList>
            <person name="Spang A."/>
            <person name="Saw J.H."/>
            <person name="Jorgensen S.L."/>
            <person name="Zaremba-Niedzwiedzka K."/>
            <person name="Martijn J."/>
            <person name="Lind A.E."/>
            <person name="van Eijk R."/>
            <person name="Schleper C."/>
            <person name="Guy L."/>
            <person name="Ettema T.J."/>
        </authorList>
    </citation>
    <scope>NUCLEOTIDE SEQUENCE</scope>
</reference>
<comment type="caution">
    <text evidence="2">The sequence shown here is derived from an EMBL/GenBank/DDBJ whole genome shotgun (WGS) entry which is preliminary data.</text>
</comment>
<dbReference type="EMBL" id="LAZR01000109">
    <property type="protein sequence ID" value="KKN90569.1"/>
    <property type="molecule type" value="Genomic_DNA"/>
</dbReference>
<evidence type="ECO:0000256" key="1">
    <source>
        <dbReference type="ARBA" id="ARBA00006484"/>
    </source>
</evidence>
<comment type="similarity">
    <text evidence="1">Belongs to the short-chain dehydrogenases/reductases (SDR) family.</text>
</comment>
<dbReference type="PANTHER" id="PTHR42879">
    <property type="entry name" value="3-OXOACYL-(ACYL-CARRIER-PROTEIN) REDUCTASE"/>
    <property type="match status" value="1"/>
</dbReference>